<dbReference type="EMBL" id="FNKY01000001">
    <property type="protein sequence ID" value="SDQ34440.1"/>
    <property type="molecule type" value="Genomic_DNA"/>
</dbReference>
<organism evidence="6 7">
    <name type="scientific">Nitrosospira multiformis</name>
    <dbReference type="NCBI Taxonomy" id="1231"/>
    <lineage>
        <taxon>Bacteria</taxon>
        <taxon>Pseudomonadati</taxon>
        <taxon>Pseudomonadota</taxon>
        <taxon>Betaproteobacteria</taxon>
        <taxon>Nitrosomonadales</taxon>
        <taxon>Nitrosomonadaceae</taxon>
        <taxon>Nitrosospira</taxon>
    </lineage>
</organism>
<evidence type="ECO:0000256" key="1">
    <source>
        <dbReference type="ARBA" id="ARBA00022722"/>
    </source>
</evidence>
<keyword evidence="7" id="KW-1185">Reference proteome</keyword>
<accession>A0ABY0T6M8</accession>
<evidence type="ECO:0000256" key="2">
    <source>
        <dbReference type="ARBA" id="ARBA00022801"/>
    </source>
</evidence>
<sequence>MTSKSTPPDNARLDRVVAEARHNREQRNTTYREQALRIYPWICGRCAREFTHVNLQLLTVHHRDHNHDNNPADGSNWELLCVYCHENEHSRYLDSTGGGGLPGSKEETHATHNPFANLKTLLKNKE</sequence>
<dbReference type="InterPro" id="IPR003615">
    <property type="entry name" value="HNH_nuc"/>
</dbReference>
<keyword evidence="2" id="KW-0378">Hydrolase</keyword>
<feature type="domain" description="HNH" evidence="5">
    <location>
        <begin position="43"/>
        <end position="91"/>
    </location>
</feature>
<reference evidence="6 7" key="1">
    <citation type="submission" date="2016-10" db="EMBL/GenBank/DDBJ databases">
        <authorList>
            <person name="Varghese N."/>
            <person name="Submissions S."/>
        </authorList>
    </citation>
    <scope>NUCLEOTIDE SEQUENCE [LARGE SCALE GENOMIC DNA]</scope>
    <source>
        <strain evidence="6 7">Nl1</strain>
    </source>
</reference>
<protein>
    <recommendedName>
        <fullName evidence="4">Putative HNH nuclease YajD</fullName>
    </recommendedName>
</protein>
<keyword evidence="6" id="KW-0255">Endonuclease</keyword>
<evidence type="ECO:0000259" key="5">
    <source>
        <dbReference type="Pfam" id="PF01844"/>
    </source>
</evidence>
<evidence type="ECO:0000313" key="6">
    <source>
        <dbReference type="EMBL" id="SDQ34440.1"/>
    </source>
</evidence>
<dbReference type="PANTHER" id="PTHR41286:SF1">
    <property type="entry name" value="HNH NUCLEASE YAJD-RELATED"/>
    <property type="match status" value="1"/>
</dbReference>
<dbReference type="RefSeq" id="WP_074630623.1">
    <property type="nucleotide sequence ID" value="NZ_FNKY01000001.1"/>
</dbReference>
<evidence type="ECO:0000256" key="4">
    <source>
        <dbReference type="ARBA" id="ARBA00040194"/>
    </source>
</evidence>
<dbReference type="GO" id="GO:0004519">
    <property type="term" value="F:endonuclease activity"/>
    <property type="evidence" value="ECO:0007669"/>
    <property type="project" value="UniProtKB-KW"/>
</dbReference>
<comment type="similarity">
    <text evidence="3">Belongs to the HNH nuclease family.</text>
</comment>
<gene>
    <name evidence="6" type="ORF">SAMN05216402_0478</name>
</gene>
<dbReference type="Pfam" id="PF01844">
    <property type="entry name" value="HNH"/>
    <property type="match status" value="1"/>
</dbReference>
<name>A0ABY0T6M8_9PROT</name>
<dbReference type="NCBIfam" id="NF008448">
    <property type="entry name" value="PRK11295.1"/>
    <property type="match status" value="1"/>
</dbReference>
<comment type="caution">
    <text evidence="6">The sequence shown here is derived from an EMBL/GenBank/DDBJ whole genome shotgun (WGS) entry which is preliminary data.</text>
</comment>
<proteinExistence type="inferred from homology"/>
<dbReference type="PANTHER" id="PTHR41286">
    <property type="entry name" value="HNH NUCLEASE YAJD-RELATED"/>
    <property type="match status" value="1"/>
</dbReference>
<dbReference type="Proteomes" id="UP000183471">
    <property type="component" value="Unassembled WGS sequence"/>
</dbReference>
<dbReference type="CDD" id="cd00085">
    <property type="entry name" value="HNHc"/>
    <property type="match status" value="1"/>
</dbReference>
<evidence type="ECO:0000256" key="3">
    <source>
        <dbReference type="ARBA" id="ARBA00038412"/>
    </source>
</evidence>
<dbReference type="InterPro" id="IPR002711">
    <property type="entry name" value="HNH"/>
</dbReference>
<evidence type="ECO:0000313" key="7">
    <source>
        <dbReference type="Proteomes" id="UP000183471"/>
    </source>
</evidence>
<keyword evidence="1" id="KW-0540">Nuclease</keyword>